<sequence>MFVSRRMLGEDANESLLAALLKHRKMSIEEKFQAAVNVIQKMPKTGPMVPTNDEKLAFYSLYKQATEGKNRKAQPSFLNFVEKAKWKAWKELGEMSSEQAKEKYINLVKQIMDKMSRKMDVEKWLRQIDPKLSEELALI</sequence>
<dbReference type="InterPro" id="IPR035984">
    <property type="entry name" value="Acyl-CoA-binding_sf"/>
</dbReference>
<keyword evidence="1" id="KW-0446">Lipid-binding</keyword>
<dbReference type="GO" id="GO:0019915">
    <property type="term" value="P:lipid storage"/>
    <property type="evidence" value="ECO:0007669"/>
    <property type="project" value="UniProtKB-ARBA"/>
</dbReference>
<evidence type="ECO:0000259" key="3">
    <source>
        <dbReference type="PROSITE" id="PS51228"/>
    </source>
</evidence>
<dbReference type="GO" id="GO:0006631">
    <property type="term" value="P:fatty acid metabolic process"/>
    <property type="evidence" value="ECO:0007669"/>
    <property type="project" value="TreeGrafter"/>
</dbReference>
<dbReference type="EMBL" id="UPTC01000144">
    <property type="protein sequence ID" value="VBB26792.1"/>
    <property type="molecule type" value="Genomic_DNA"/>
</dbReference>
<evidence type="ECO:0000313" key="4">
    <source>
        <dbReference type="EMBL" id="VBB26792.1"/>
    </source>
</evidence>
<gene>
    <name evidence="4" type="ORF">NAV_LOCUS1622</name>
</gene>
<dbReference type="Gene3D" id="1.20.80.10">
    <property type="match status" value="1"/>
</dbReference>
<dbReference type="PROSITE" id="PS51228">
    <property type="entry name" value="ACB_2"/>
    <property type="match status" value="1"/>
</dbReference>
<dbReference type="InterPro" id="IPR014352">
    <property type="entry name" value="FERM/acyl-CoA-bd_prot_sf"/>
</dbReference>
<dbReference type="InterPro" id="IPR000582">
    <property type="entry name" value="Acyl-CoA-binding_protein"/>
</dbReference>
<feature type="domain" description="ACB" evidence="3">
    <location>
        <begin position="28"/>
        <end position="117"/>
    </location>
</feature>
<dbReference type="SUPFAM" id="SSF47027">
    <property type="entry name" value="Acyl-CoA binding protein"/>
    <property type="match status" value="1"/>
</dbReference>
<dbReference type="GO" id="GO:0000062">
    <property type="term" value="F:fatty-acyl-CoA binding"/>
    <property type="evidence" value="ECO:0007669"/>
    <property type="project" value="InterPro"/>
</dbReference>
<name>A0A498S5Q0_ACAVI</name>
<accession>A0A498S5Q0</accession>
<dbReference type="FunFam" id="1.20.80.10:FF:000010">
    <property type="entry name" value="Acyl-CoA-binding domain-containing protein 5"/>
    <property type="match status" value="1"/>
</dbReference>
<dbReference type="OrthoDB" id="71307at2759"/>
<dbReference type="PRINTS" id="PR00689">
    <property type="entry name" value="ACOABINDINGP"/>
</dbReference>
<dbReference type="PANTHER" id="PTHR23310">
    <property type="entry name" value="ACYL-COA-BINDING PROTEIN, ACBP"/>
    <property type="match status" value="1"/>
</dbReference>
<keyword evidence="5" id="KW-1185">Reference proteome</keyword>
<dbReference type="InterPro" id="IPR022408">
    <property type="entry name" value="Acyl-CoA-binding_prot_CS"/>
</dbReference>
<dbReference type="GO" id="GO:0005737">
    <property type="term" value="C:cytoplasm"/>
    <property type="evidence" value="ECO:0007669"/>
    <property type="project" value="TreeGrafter"/>
</dbReference>
<dbReference type="PROSITE" id="PS00880">
    <property type="entry name" value="ACB_1"/>
    <property type="match status" value="1"/>
</dbReference>
<dbReference type="Proteomes" id="UP000276991">
    <property type="component" value="Unassembled WGS sequence"/>
</dbReference>
<evidence type="ECO:0000313" key="5">
    <source>
        <dbReference type="Proteomes" id="UP000276991"/>
    </source>
</evidence>
<proteinExistence type="predicted"/>
<evidence type="ECO:0000256" key="2">
    <source>
        <dbReference type="ARBA" id="ARBA00059808"/>
    </source>
</evidence>
<dbReference type="AlphaFoldDB" id="A0A498S5Q0"/>
<evidence type="ECO:0000256" key="1">
    <source>
        <dbReference type="ARBA" id="ARBA00023121"/>
    </source>
</evidence>
<comment type="function">
    <text evidence="2">Binds medium- and long-chain acyl-CoA esters with very high affinity and may function as an intracellular carrier of acyl-CoA esters.</text>
</comment>
<dbReference type="STRING" id="6277.A0A498S5Q0"/>
<dbReference type="Pfam" id="PF00887">
    <property type="entry name" value="ACBP"/>
    <property type="match status" value="1"/>
</dbReference>
<organism evidence="4 5">
    <name type="scientific">Acanthocheilonema viteae</name>
    <name type="common">Filarial nematode worm</name>
    <name type="synonym">Dipetalonema viteae</name>
    <dbReference type="NCBI Taxonomy" id="6277"/>
    <lineage>
        <taxon>Eukaryota</taxon>
        <taxon>Metazoa</taxon>
        <taxon>Ecdysozoa</taxon>
        <taxon>Nematoda</taxon>
        <taxon>Chromadorea</taxon>
        <taxon>Rhabditida</taxon>
        <taxon>Spirurina</taxon>
        <taxon>Spiruromorpha</taxon>
        <taxon>Filarioidea</taxon>
        <taxon>Onchocercidae</taxon>
        <taxon>Acanthocheilonema</taxon>
    </lineage>
</organism>
<dbReference type="PANTHER" id="PTHR23310:SF77">
    <property type="entry name" value="LD25952P"/>
    <property type="match status" value="1"/>
</dbReference>
<protein>
    <recommendedName>
        <fullName evidence="3">ACB domain-containing protein</fullName>
    </recommendedName>
</protein>
<reference evidence="4 5" key="1">
    <citation type="submission" date="2018-08" db="EMBL/GenBank/DDBJ databases">
        <authorList>
            <person name="Laetsch R D."/>
            <person name="Stevens L."/>
            <person name="Kumar S."/>
            <person name="Blaxter L. M."/>
        </authorList>
    </citation>
    <scope>NUCLEOTIDE SEQUENCE [LARGE SCALE GENOMIC DNA]</scope>
</reference>